<evidence type="ECO:0000259" key="5">
    <source>
        <dbReference type="Pfam" id="PF00389"/>
    </source>
</evidence>
<dbReference type="InterPro" id="IPR006140">
    <property type="entry name" value="D-isomer_DH_NAD-bd"/>
</dbReference>
<dbReference type="PROSITE" id="PS00065">
    <property type="entry name" value="D_2_HYDROXYACID_DH_1"/>
    <property type="match status" value="1"/>
</dbReference>
<evidence type="ECO:0000313" key="7">
    <source>
        <dbReference type="EMBL" id="HIX54667.1"/>
    </source>
</evidence>
<dbReference type="Pfam" id="PF00389">
    <property type="entry name" value="2-Hacid_dh"/>
    <property type="match status" value="1"/>
</dbReference>
<dbReference type="CDD" id="cd12162">
    <property type="entry name" value="2-Hacid_dh_4"/>
    <property type="match status" value="1"/>
</dbReference>
<dbReference type="Pfam" id="PF02826">
    <property type="entry name" value="2-Hacid_dh_C"/>
    <property type="match status" value="1"/>
</dbReference>
<sequence>MEISIVDGFTLNPGDLNWDEIAELGELKIYDRTKPDEIIERCQNSEIILTNKVPIDAEAINNLPNLKYIGVTATGYNIIDIEAAKERGIVVTNVPGYSTESVVQLTFALLTELCHRVQMHSDAVSSGKWSSSLDFSFWDYPLIELSGKTMGVIGFGGIGQRVADVAEAFGMKVIAHSRTETDQSKRKNFEWVDLDGLFSRADVISIHSPLTTKTEGLVNKDRLKTMKPSAFIINTARGPIIVEEDLAWALNNGVIAGAGLDVLSQEPPKGDNPLLQAKNCIITPHIAWASVEARKRLMGMIVENIKAYLAGSPIHVVNS</sequence>
<dbReference type="InterPro" id="IPR036291">
    <property type="entry name" value="NAD(P)-bd_dom_sf"/>
</dbReference>
<evidence type="ECO:0000256" key="3">
    <source>
        <dbReference type="ARBA" id="ARBA00023027"/>
    </source>
</evidence>
<dbReference type="AlphaFoldDB" id="A0A9D2AYA6"/>
<organism evidence="7 8">
    <name type="scientific">Candidatus Sphingobacterium stercoripullorum</name>
    <dbReference type="NCBI Taxonomy" id="2838759"/>
    <lineage>
        <taxon>Bacteria</taxon>
        <taxon>Pseudomonadati</taxon>
        <taxon>Bacteroidota</taxon>
        <taxon>Sphingobacteriia</taxon>
        <taxon>Sphingobacteriales</taxon>
        <taxon>Sphingobacteriaceae</taxon>
        <taxon>Sphingobacterium</taxon>
    </lineage>
</organism>
<comment type="caution">
    <text evidence="7">The sequence shown here is derived from an EMBL/GenBank/DDBJ whole genome shotgun (WGS) entry which is preliminary data.</text>
</comment>
<feature type="domain" description="D-isomer specific 2-hydroxyacid dehydrogenase NAD-binding" evidence="6">
    <location>
        <begin position="107"/>
        <end position="287"/>
    </location>
</feature>
<dbReference type="Gene3D" id="3.40.50.720">
    <property type="entry name" value="NAD(P)-binding Rossmann-like Domain"/>
    <property type="match status" value="2"/>
</dbReference>
<dbReference type="GO" id="GO:0016616">
    <property type="term" value="F:oxidoreductase activity, acting on the CH-OH group of donors, NAD or NADP as acceptor"/>
    <property type="evidence" value="ECO:0007669"/>
    <property type="project" value="InterPro"/>
</dbReference>
<dbReference type="FunFam" id="3.40.50.720:FF:000203">
    <property type="entry name" value="D-3-phosphoglycerate dehydrogenase (SerA)"/>
    <property type="match status" value="1"/>
</dbReference>
<gene>
    <name evidence="7" type="ORF">H9853_06550</name>
</gene>
<dbReference type="SUPFAM" id="SSF52283">
    <property type="entry name" value="Formate/glycerate dehydrogenase catalytic domain-like"/>
    <property type="match status" value="1"/>
</dbReference>
<reference evidence="7" key="2">
    <citation type="submission" date="2021-04" db="EMBL/GenBank/DDBJ databases">
        <authorList>
            <person name="Gilroy R."/>
        </authorList>
    </citation>
    <scope>NUCLEOTIDE SEQUENCE</scope>
    <source>
        <strain evidence="7">1719</strain>
    </source>
</reference>
<accession>A0A9D2AYA6</accession>
<keyword evidence="3" id="KW-0520">NAD</keyword>
<evidence type="ECO:0000256" key="2">
    <source>
        <dbReference type="ARBA" id="ARBA00023002"/>
    </source>
</evidence>
<dbReference type="PANTHER" id="PTHR43761">
    <property type="entry name" value="D-ISOMER SPECIFIC 2-HYDROXYACID DEHYDROGENASE FAMILY PROTEIN (AFU_ORTHOLOGUE AFUA_1G13630)"/>
    <property type="match status" value="1"/>
</dbReference>
<dbReference type="Proteomes" id="UP000824156">
    <property type="component" value="Unassembled WGS sequence"/>
</dbReference>
<dbReference type="GO" id="GO:0051287">
    <property type="term" value="F:NAD binding"/>
    <property type="evidence" value="ECO:0007669"/>
    <property type="project" value="InterPro"/>
</dbReference>
<feature type="domain" description="D-isomer specific 2-hydroxyacid dehydrogenase catalytic" evidence="5">
    <location>
        <begin position="22"/>
        <end position="318"/>
    </location>
</feature>
<dbReference type="PROSITE" id="PS00670">
    <property type="entry name" value="D_2_HYDROXYACID_DH_2"/>
    <property type="match status" value="1"/>
</dbReference>
<dbReference type="InterPro" id="IPR029752">
    <property type="entry name" value="D-isomer_DH_CS1"/>
</dbReference>
<dbReference type="InterPro" id="IPR006139">
    <property type="entry name" value="D-isomer_2_OHA_DH_cat_dom"/>
</dbReference>
<proteinExistence type="inferred from homology"/>
<evidence type="ECO:0000259" key="6">
    <source>
        <dbReference type="Pfam" id="PF02826"/>
    </source>
</evidence>
<dbReference type="InterPro" id="IPR029753">
    <property type="entry name" value="D-isomer_DH_CS"/>
</dbReference>
<protein>
    <submittedName>
        <fullName evidence="7">D-2-hydroxyacid dehydrogenase</fullName>
    </submittedName>
</protein>
<dbReference type="PANTHER" id="PTHR43761:SF1">
    <property type="entry name" value="D-ISOMER SPECIFIC 2-HYDROXYACID DEHYDROGENASE CATALYTIC DOMAIN-CONTAINING PROTEIN-RELATED"/>
    <property type="match status" value="1"/>
</dbReference>
<keyword evidence="2 4" id="KW-0560">Oxidoreductase</keyword>
<dbReference type="InterPro" id="IPR050418">
    <property type="entry name" value="D-iso_2-hydroxyacid_DH_PdxB"/>
</dbReference>
<evidence type="ECO:0000256" key="1">
    <source>
        <dbReference type="ARBA" id="ARBA00005854"/>
    </source>
</evidence>
<reference evidence="7" key="1">
    <citation type="journal article" date="2021" name="PeerJ">
        <title>Extensive microbial diversity within the chicken gut microbiome revealed by metagenomics and culture.</title>
        <authorList>
            <person name="Gilroy R."/>
            <person name="Ravi A."/>
            <person name="Getino M."/>
            <person name="Pursley I."/>
            <person name="Horton D.L."/>
            <person name="Alikhan N.F."/>
            <person name="Baker D."/>
            <person name="Gharbi K."/>
            <person name="Hall N."/>
            <person name="Watson M."/>
            <person name="Adriaenssens E.M."/>
            <person name="Foster-Nyarko E."/>
            <person name="Jarju S."/>
            <person name="Secka A."/>
            <person name="Antonio M."/>
            <person name="Oren A."/>
            <person name="Chaudhuri R.R."/>
            <person name="La Ragione R."/>
            <person name="Hildebrand F."/>
            <person name="Pallen M.J."/>
        </authorList>
    </citation>
    <scope>NUCLEOTIDE SEQUENCE</scope>
    <source>
        <strain evidence="7">1719</strain>
    </source>
</reference>
<evidence type="ECO:0000313" key="8">
    <source>
        <dbReference type="Proteomes" id="UP000824156"/>
    </source>
</evidence>
<dbReference type="PROSITE" id="PS00671">
    <property type="entry name" value="D_2_HYDROXYACID_DH_3"/>
    <property type="match status" value="1"/>
</dbReference>
<name>A0A9D2AYA6_9SPHI</name>
<comment type="similarity">
    <text evidence="1 4">Belongs to the D-isomer specific 2-hydroxyacid dehydrogenase family.</text>
</comment>
<evidence type="ECO:0000256" key="4">
    <source>
        <dbReference type="RuleBase" id="RU003719"/>
    </source>
</evidence>
<dbReference type="EMBL" id="DXEZ01000180">
    <property type="protein sequence ID" value="HIX54667.1"/>
    <property type="molecule type" value="Genomic_DNA"/>
</dbReference>
<dbReference type="SUPFAM" id="SSF51735">
    <property type="entry name" value="NAD(P)-binding Rossmann-fold domains"/>
    <property type="match status" value="1"/>
</dbReference>